<dbReference type="Pfam" id="PF08449">
    <property type="entry name" value="UAA"/>
    <property type="match status" value="1"/>
</dbReference>
<dbReference type="EMBL" id="JAWCUI010000075">
    <property type="protein sequence ID" value="KAL1889378.1"/>
    <property type="molecule type" value="Genomic_DNA"/>
</dbReference>
<comment type="similarity">
    <text evidence="2">Belongs to the nucleotide-sugar transporter family. SLC35B subfamily.</text>
</comment>
<evidence type="ECO:0000256" key="7">
    <source>
        <dbReference type="ARBA" id="ARBA00022989"/>
    </source>
</evidence>
<sequence>MARAKQAAPVRREPSSEYVSKLDRESALLAKQQESNGHADAAAASNGSAKPKIVTSSKSAAGMQQAAIAIAGIYGSFLTWGYLQEKLTTTTYPAPITAHPDSADATEVFHFPVFLNTVQSAMAAVTGLLYLWATTPTGTPVPPIIPSSRLLWPLLLVALTSSLASPFGYAALGHIDYITYILAKSCKLLPVMFLHVTLFRRRYPLYKYMVVAAVTAGVAVFTLHTGSHKKKSSSTTSGQTAWGMLLLGINLLFDGLTNSTQDYIFGAFQPFSGPQMMCANSLMQTAVTAAYLLVVSPWLVHSGVGAWLGAVDEVATSAGHSLDATTGLWGTNLGSGELAAALEFMHRHPAVWQDVLGFAACGAVGQIFIFYALATFSSVFLVTVTVTRKMCTMMLSVVAFGHRLSGMQWLGVGLVFGGIGVEAQIARTEKMKKEAAKAAKKQ</sequence>
<evidence type="ECO:0000313" key="12">
    <source>
        <dbReference type="EMBL" id="KAL1889378.1"/>
    </source>
</evidence>
<feature type="transmembrane region" description="Helical" evidence="11">
    <location>
        <begin position="177"/>
        <end position="198"/>
    </location>
</feature>
<dbReference type="InterPro" id="IPR013657">
    <property type="entry name" value="SCL35B1-4/HUT1"/>
</dbReference>
<reference evidence="12 13" key="1">
    <citation type="journal article" date="2024" name="IMA Fungus">
        <title>IMA Genome - F19 : A genome assembly and annotation guide to empower mycologists, including annotated draft genome sequences of Ceratocystis pirilliformis, Diaporthe australafricana, Fusarium ophioides, Paecilomyces lecythidis, and Sporothrix stenoceras.</title>
        <authorList>
            <person name="Aylward J."/>
            <person name="Wilson A.M."/>
            <person name="Visagie C.M."/>
            <person name="Spraker J."/>
            <person name="Barnes I."/>
            <person name="Buitendag C."/>
            <person name="Ceriani C."/>
            <person name="Del Mar Angel L."/>
            <person name="du Plessis D."/>
            <person name="Fuchs T."/>
            <person name="Gasser K."/>
            <person name="Kramer D."/>
            <person name="Li W."/>
            <person name="Munsamy K."/>
            <person name="Piso A."/>
            <person name="Price J.L."/>
            <person name="Sonnekus B."/>
            <person name="Thomas C."/>
            <person name="van der Nest A."/>
            <person name="van Dijk A."/>
            <person name="van Heerden A."/>
            <person name="van Vuuren N."/>
            <person name="Yilmaz N."/>
            <person name="Duong T.A."/>
            <person name="van der Merwe N.A."/>
            <person name="Wingfield M.J."/>
            <person name="Wingfield B.D."/>
        </authorList>
    </citation>
    <scope>NUCLEOTIDE SEQUENCE [LARGE SCALE GENOMIC DNA]</scope>
    <source>
        <strain evidence="12 13">CMW 5346</strain>
    </source>
</reference>
<proteinExistence type="inferred from homology"/>
<feature type="region of interest" description="Disordered" evidence="10">
    <location>
        <begin position="1"/>
        <end position="21"/>
    </location>
</feature>
<feature type="transmembrane region" description="Helical" evidence="11">
    <location>
        <begin position="109"/>
        <end position="131"/>
    </location>
</feature>
<dbReference type="InterPro" id="IPR037185">
    <property type="entry name" value="EmrE-like"/>
</dbReference>
<keyword evidence="4" id="KW-0762">Sugar transport</keyword>
<keyword evidence="8 11" id="KW-0472">Membrane</keyword>
<evidence type="ECO:0000256" key="1">
    <source>
        <dbReference type="ARBA" id="ARBA00004477"/>
    </source>
</evidence>
<evidence type="ECO:0000256" key="3">
    <source>
        <dbReference type="ARBA" id="ARBA00022448"/>
    </source>
</evidence>
<feature type="transmembrane region" description="Helical" evidence="11">
    <location>
        <begin position="236"/>
        <end position="253"/>
    </location>
</feature>
<evidence type="ECO:0000256" key="5">
    <source>
        <dbReference type="ARBA" id="ARBA00022692"/>
    </source>
</evidence>
<evidence type="ECO:0000256" key="9">
    <source>
        <dbReference type="ARBA" id="ARBA00041103"/>
    </source>
</evidence>
<feature type="transmembrane region" description="Helical" evidence="11">
    <location>
        <begin position="205"/>
        <end position="224"/>
    </location>
</feature>
<feature type="transmembrane region" description="Helical" evidence="11">
    <location>
        <begin position="355"/>
        <end position="386"/>
    </location>
</feature>
<gene>
    <name evidence="12" type="primary">HUT1</name>
    <name evidence="12" type="ORF">Sste5346_008945</name>
</gene>
<protein>
    <recommendedName>
        <fullName evidence="9">UDP-galactose transporter homolog 1</fullName>
    </recommendedName>
</protein>
<keyword evidence="6" id="KW-0256">Endoplasmic reticulum</keyword>
<feature type="compositionally biased region" description="Basic and acidic residues" evidence="10">
    <location>
        <begin position="10"/>
        <end position="21"/>
    </location>
</feature>
<keyword evidence="3" id="KW-0813">Transport</keyword>
<dbReference type="PANTHER" id="PTHR10778">
    <property type="entry name" value="SOLUTE CARRIER FAMILY 35 MEMBER B"/>
    <property type="match status" value="1"/>
</dbReference>
<name>A0ABR3YNC3_9PEZI</name>
<dbReference type="PANTHER" id="PTHR10778:SF10">
    <property type="entry name" value="SOLUTE CARRIER FAMILY 35 MEMBER B1"/>
    <property type="match status" value="1"/>
</dbReference>
<dbReference type="Proteomes" id="UP001583186">
    <property type="component" value="Unassembled WGS sequence"/>
</dbReference>
<organism evidence="12 13">
    <name type="scientific">Sporothrix stenoceras</name>
    <dbReference type="NCBI Taxonomy" id="5173"/>
    <lineage>
        <taxon>Eukaryota</taxon>
        <taxon>Fungi</taxon>
        <taxon>Dikarya</taxon>
        <taxon>Ascomycota</taxon>
        <taxon>Pezizomycotina</taxon>
        <taxon>Sordariomycetes</taxon>
        <taxon>Sordariomycetidae</taxon>
        <taxon>Ophiostomatales</taxon>
        <taxon>Ophiostomataceae</taxon>
        <taxon>Sporothrix</taxon>
    </lineage>
</organism>
<evidence type="ECO:0000256" key="2">
    <source>
        <dbReference type="ARBA" id="ARBA00010694"/>
    </source>
</evidence>
<dbReference type="SUPFAM" id="SSF103481">
    <property type="entry name" value="Multidrug resistance efflux transporter EmrE"/>
    <property type="match status" value="1"/>
</dbReference>
<evidence type="ECO:0000256" key="10">
    <source>
        <dbReference type="SAM" id="MobiDB-lite"/>
    </source>
</evidence>
<feature type="transmembrane region" description="Helical" evidence="11">
    <location>
        <begin position="151"/>
        <end position="171"/>
    </location>
</feature>
<evidence type="ECO:0000256" key="4">
    <source>
        <dbReference type="ARBA" id="ARBA00022597"/>
    </source>
</evidence>
<keyword evidence="5 11" id="KW-0812">Transmembrane</keyword>
<feature type="transmembrane region" description="Helical" evidence="11">
    <location>
        <begin position="66"/>
        <end position="83"/>
    </location>
</feature>
<evidence type="ECO:0000256" key="8">
    <source>
        <dbReference type="ARBA" id="ARBA00023136"/>
    </source>
</evidence>
<evidence type="ECO:0000256" key="6">
    <source>
        <dbReference type="ARBA" id="ARBA00022824"/>
    </source>
</evidence>
<keyword evidence="7 11" id="KW-1133">Transmembrane helix</keyword>
<evidence type="ECO:0000256" key="11">
    <source>
        <dbReference type="SAM" id="Phobius"/>
    </source>
</evidence>
<comment type="caution">
    <text evidence="12">The sequence shown here is derived from an EMBL/GenBank/DDBJ whole genome shotgun (WGS) entry which is preliminary data.</text>
</comment>
<accession>A0ABR3YNC3</accession>
<comment type="subcellular location">
    <subcellularLocation>
        <location evidence="1">Endoplasmic reticulum membrane</location>
        <topology evidence="1">Multi-pass membrane protein</topology>
    </subcellularLocation>
</comment>
<evidence type="ECO:0000313" key="13">
    <source>
        <dbReference type="Proteomes" id="UP001583186"/>
    </source>
</evidence>
<keyword evidence="13" id="KW-1185">Reference proteome</keyword>